<feature type="transmembrane region" description="Helical" evidence="2">
    <location>
        <begin position="256"/>
        <end position="276"/>
    </location>
</feature>
<protein>
    <recommendedName>
        <fullName evidence="5">PrsW family intramembrane metalloprotease</fullName>
    </recommendedName>
</protein>
<feature type="transmembrane region" description="Helical" evidence="2">
    <location>
        <begin position="442"/>
        <end position="475"/>
    </location>
</feature>
<dbReference type="EMBL" id="NOWF01000006">
    <property type="protein sequence ID" value="OYD07431.1"/>
    <property type="molecule type" value="Genomic_DNA"/>
</dbReference>
<feature type="transmembrane region" description="Helical" evidence="2">
    <location>
        <begin position="389"/>
        <end position="411"/>
    </location>
</feature>
<feature type="transmembrane region" description="Helical" evidence="2">
    <location>
        <begin position="225"/>
        <end position="244"/>
    </location>
</feature>
<accession>A0A235B5C2</accession>
<evidence type="ECO:0008006" key="5">
    <source>
        <dbReference type="Google" id="ProtNLM"/>
    </source>
</evidence>
<keyword evidence="4" id="KW-1185">Reference proteome</keyword>
<dbReference type="GO" id="GO:0008233">
    <property type="term" value="F:peptidase activity"/>
    <property type="evidence" value="ECO:0007669"/>
    <property type="project" value="InterPro"/>
</dbReference>
<sequence>MQLVESLRRLGTAFLEYLDQRRKRWADKHPLLLSRLKKVYIVLAWLLLILAVLAWIFIPQAREALIQFLWSYYLLWQFWFLSRSKTFSWTPYARLFAVGAWIIAPLSALMIYSTHGLFVDGSVSIGEDWSSDIYGPIVEESVKLLPFFLLFLFTRRTQSFSLTDYMLTGAAVGVGFDFMEEVVRRWVTADSNNSLLGILARLATDTEQKWEIFTLFPGSFEDGEAISVGHGVWTGLITLAIGLAIQFRVKWGQKAYLLPVLVWCWATFDHGAWNAHNDSMPDFASFLYTLGVHGHLYKWTFVLAILIAIWIDFRDLNRVRDQLPSLPRETVLEPVTEFLTVCQSLFRGRKIWGHAMLLIRERRELGFSLLHESEAGKRETLRESVEKRAVFLAGAFATGIALLLLIGWPSINPDWTDAYFAGLLDRLSDWWQGLNGWEKAGIIVTTALAGGVLTLATGGGFLAGGFTALGAALTVQDILKNPEPMKKFLEDPMGIIQEWGRKLGKLPPQEAGAVILAVAADQILKRTPAGRLVDELADLIKNRTQRFARKWMPGSQVQEAGTGMRVDVNEPDYRQSSRDGSSGGGFGKEPVEKEIKPIELGHATTKDYRKTFFMHHPELKGEVVVHHAVEQKMLNRFPELCSWQEIHSYENLRGIPRELNPDLHLSTIRKEWNQFYKQFRGGPGPTKEQVLKKAAEIDIKLGKLFTPPK</sequence>
<dbReference type="Pfam" id="PF13367">
    <property type="entry name" value="PrsW-protease"/>
    <property type="match status" value="1"/>
</dbReference>
<keyword evidence="2" id="KW-0812">Transmembrane</keyword>
<dbReference type="AlphaFoldDB" id="A0A235B5C2"/>
<dbReference type="Proteomes" id="UP000215459">
    <property type="component" value="Unassembled WGS sequence"/>
</dbReference>
<evidence type="ECO:0000313" key="3">
    <source>
        <dbReference type="EMBL" id="OYD07431.1"/>
    </source>
</evidence>
<feature type="transmembrane region" description="Helical" evidence="2">
    <location>
        <begin position="93"/>
        <end position="113"/>
    </location>
</feature>
<dbReference type="OrthoDB" id="2986766at2"/>
<feature type="transmembrane region" description="Helical" evidence="2">
    <location>
        <begin position="39"/>
        <end position="58"/>
    </location>
</feature>
<name>A0A235B5C2_9BACL</name>
<comment type="caution">
    <text evidence="3">The sequence shown here is derived from an EMBL/GenBank/DDBJ whole genome shotgun (WGS) entry which is preliminary data.</text>
</comment>
<keyword evidence="2" id="KW-1133">Transmembrane helix</keyword>
<feature type="compositionally biased region" description="Basic and acidic residues" evidence="1">
    <location>
        <begin position="589"/>
        <end position="600"/>
    </location>
</feature>
<feature type="transmembrane region" description="Helical" evidence="2">
    <location>
        <begin position="296"/>
        <end position="313"/>
    </location>
</feature>
<evidence type="ECO:0000256" key="2">
    <source>
        <dbReference type="SAM" id="Phobius"/>
    </source>
</evidence>
<proteinExistence type="predicted"/>
<dbReference type="InterPro" id="IPR026898">
    <property type="entry name" value="PrsW"/>
</dbReference>
<feature type="region of interest" description="Disordered" evidence="1">
    <location>
        <begin position="569"/>
        <end position="600"/>
    </location>
</feature>
<evidence type="ECO:0000313" key="4">
    <source>
        <dbReference type="Proteomes" id="UP000215459"/>
    </source>
</evidence>
<evidence type="ECO:0000256" key="1">
    <source>
        <dbReference type="SAM" id="MobiDB-lite"/>
    </source>
</evidence>
<organism evidence="3 4">
    <name type="scientific">Paludifilum halophilum</name>
    <dbReference type="NCBI Taxonomy" id="1642702"/>
    <lineage>
        <taxon>Bacteria</taxon>
        <taxon>Bacillati</taxon>
        <taxon>Bacillota</taxon>
        <taxon>Bacilli</taxon>
        <taxon>Bacillales</taxon>
        <taxon>Thermoactinomycetaceae</taxon>
        <taxon>Paludifilum</taxon>
    </lineage>
</organism>
<feature type="transmembrane region" description="Helical" evidence="2">
    <location>
        <begin position="64"/>
        <end position="81"/>
    </location>
</feature>
<gene>
    <name evidence="3" type="ORF">CHM34_11035</name>
</gene>
<reference evidence="3 4" key="1">
    <citation type="submission" date="2017-07" db="EMBL/GenBank/DDBJ databases">
        <title>The genome sequence of Paludifilum halophilum highlights mechanisms for microbial adaptation to high salt environemnts.</title>
        <authorList>
            <person name="Belbahri L."/>
        </authorList>
    </citation>
    <scope>NUCLEOTIDE SEQUENCE [LARGE SCALE GENOMIC DNA]</scope>
    <source>
        <strain evidence="3 4">DSM 102817</strain>
    </source>
</reference>
<keyword evidence="2" id="KW-0472">Membrane</keyword>